<keyword evidence="5" id="KW-1185">Reference proteome</keyword>
<evidence type="ECO:0000259" key="3">
    <source>
        <dbReference type="PROSITE" id="PS50157"/>
    </source>
</evidence>
<dbReference type="GO" id="GO:0008270">
    <property type="term" value="F:zinc ion binding"/>
    <property type="evidence" value="ECO:0007669"/>
    <property type="project" value="UniProtKB-KW"/>
</dbReference>
<dbReference type="InterPro" id="IPR013087">
    <property type="entry name" value="Znf_C2H2_type"/>
</dbReference>
<accession>A0A1J9P153</accession>
<dbReference type="VEuPathDB" id="FungiDB:AJ78_08484"/>
<evidence type="ECO:0000256" key="2">
    <source>
        <dbReference type="SAM" id="MobiDB-lite"/>
    </source>
</evidence>
<feature type="compositionally biased region" description="Polar residues" evidence="2">
    <location>
        <begin position="321"/>
        <end position="334"/>
    </location>
</feature>
<proteinExistence type="predicted"/>
<sequence length="591" mass="62109">MASFKESPSSTSSRPISHATPPLRQSTGRHHSHSISLGTVNINHRVTRRKSMTSTAASNAATAAALAVAMGESPNAAAAALSTSNSSHLHHHHRRGLSTRRAVESTSMGTSASGFGSYLARNAAQDTSTPGRKNSPNSIDENTAVEDVSPLGGLGGGLGAPSSSGKPIIGTKQRSRRASEGSHLIRSDGKRVMNELRCDRCGKGYKHSSCLTKHMWEHDPAWAYTSKLLISKHQQVQLLEAATVLVNMNPDTPTSSPDHQQPTGESDRSSTSPTVSGISELRDGISSAETTPPPTGEEGIFTTSSTTTGKPPSSGTHPSPQNRNHSLSHRFSANSFSRSFQSIPSSSFTGSAPTFSPSPSHFRQSSISTDTRPSTAETGGLLDDDEAGLAAAIELCHFGTPRSGPVPMSPEDIPPVPPLPARFLGSHSMGVSMGMGMAMANNNNVNNCNNNSTTGTTGTTGTSGDINSNNINNNNNTHSFDLLASAARQEASSTPTIYNPLSMHPPLSYRVSDVRDVKMGDVQLDNSGSGGGNNGNNINNNNVMKAKSNNIRMGMGIGVDEVDDDDFAHDQEGSVVPMDDDDDGVFGRMEE</sequence>
<dbReference type="AlphaFoldDB" id="A0A1J9P153"/>
<name>A0A1J9P153_9EURO</name>
<organism evidence="4 5">
    <name type="scientific">Emergomyces pasteurianus Ep9510</name>
    <dbReference type="NCBI Taxonomy" id="1447872"/>
    <lineage>
        <taxon>Eukaryota</taxon>
        <taxon>Fungi</taxon>
        <taxon>Dikarya</taxon>
        <taxon>Ascomycota</taxon>
        <taxon>Pezizomycotina</taxon>
        <taxon>Eurotiomycetes</taxon>
        <taxon>Eurotiomycetidae</taxon>
        <taxon>Onygenales</taxon>
        <taxon>Ajellomycetaceae</taxon>
        <taxon>Emergomyces</taxon>
    </lineage>
</organism>
<feature type="region of interest" description="Disordered" evidence="2">
    <location>
        <begin position="248"/>
        <end position="382"/>
    </location>
</feature>
<evidence type="ECO:0000313" key="4">
    <source>
        <dbReference type="EMBL" id="OJD10537.1"/>
    </source>
</evidence>
<feature type="compositionally biased region" description="Polar residues" evidence="2">
    <location>
        <begin position="104"/>
        <end position="114"/>
    </location>
</feature>
<dbReference type="PROSITE" id="PS50157">
    <property type="entry name" value="ZINC_FINGER_C2H2_2"/>
    <property type="match status" value="1"/>
</dbReference>
<feature type="compositionally biased region" description="Basic and acidic residues" evidence="2">
    <location>
        <begin position="177"/>
        <end position="188"/>
    </location>
</feature>
<feature type="region of interest" description="Disordered" evidence="2">
    <location>
        <begin position="79"/>
        <end position="188"/>
    </location>
</feature>
<feature type="compositionally biased region" description="Low complexity" evidence="2">
    <location>
        <begin position="1"/>
        <end position="17"/>
    </location>
</feature>
<dbReference type="Proteomes" id="UP000182235">
    <property type="component" value="Unassembled WGS sequence"/>
</dbReference>
<feature type="compositionally biased region" description="Low complexity" evidence="2">
    <location>
        <begin position="302"/>
        <end position="320"/>
    </location>
</feature>
<feature type="region of interest" description="Disordered" evidence="2">
    <location>
        <begin position="449"/>
        <end position="472"/>
    </location>
</feature>
<dbReference type="OrthoDB" id="2152896at2759"/>
<feature type="compositionally biased region" description="Polar residues" evidence="2">
    <location>
        <begin position="124"/>
        <end position="141"/>
    </location>
</feature>
<dbReference type="PROSITE" id="PS00028">
    <property type="entry name" value="ZINC_FINGER_C2H2_1"/>
    <property type="match status" value="1"/>
</dbReference>
<feature type="region of interest" description="Disordered" evidence="2">
    <location>
        <begin position="563"/>
        <end position="591"/>
    </location>
</feature>
<dbReference type="EMBL" id="LGRN01000764">
    <property type="protein sequence ID" value="OJD10537.1"/>
    <property type="molecule type" value="Genomic_DNA"/>
</dbReference>
<keyword evidence="1" id="KW-0863">Zinc-finger</keyword>
<feature type="compositionally biased region" description="Polar residues" evidence="2">
    <location>
        <begin position="352"/>
        <end position="376"/>
    </location>
</feature>
<feature type="domain" description="C2H2-type" evidence="3">
    <location>
        <begin position="196"/>
        <end position="218"/>
    </location>
</feature>
<feature type="compositionally biased region" description="Polar residues" evidence="2">
    <location>
        <begin position="249"/>
        <end position="277"/>
    </location>
</feature>
<feature type="compositionally biased region" description="Low complexity" evidence="2">
    <location>
        <begin position="335"/>
        <end position="351"/>
    </location>
</feature>
<feature type="region of interest" description="Disordered" evidence="2">
    <location>
        <begin position="1"/>
        <end position="40"/>
    </location>
</feature>
<gene>
    <name evidence="4" type="ORF">AJ78_08484</name>
</gene>
<keyword evidence="1" id="KW-0862">Zinc</keyword>
<comment type="caution">
    <text evidence="4">The sequence shown here is derived from an EMBL/GenBank/DDBJ whole genome shotgun (WGS) entry which is preliminary data.</text>
</comment>
<evidence type="ECO:0000256" key="1">
    <source>
        <dbReference type="PROSITE-ProRule" id="PRU00042"/>
    </source>
</evidence>
<reference evidence="4 5" key="1">
    <citation type="submission" date="2015-07" db="EMBL/GenBank/DDBJ databases">
        <title>Emmonsia species relationships and genome sequence.</title>
        <authorList>
            <consortium name="The Broad Institute Genomics Platform"/>
            <person name="Cuomo C.A."/>
            <person name="Munoz J.F."/>
            <person name="Imamovic A."/>
            <person name="Priest M.E."/>
            <person name="Young S."/>
            <person name="Clay O.K."/>
            <person name="McEwen J.G."/>
        </authorList>
    </citation>
    <scope>NUCLEOTIDE SEQUENCE [LARGE SCALE GENOMIC DNA]</scope>
    <source>
        <strain evidence="4 5">UAMH 9510</strain>
    </source>
</reference>
<dbReference type="STRING" id="1447872.A0A1J9P153"/>
<keyword evidence="1" id="KW-0479">Metal-binding</keyword>
<feature type="compositionally biased region" description="Basic residues" evidence="2">
    <location>
        <begin position="88"/>
        <end position="98"/>
    </location>
</feature>
<evidence type="ECO:0000313" key="5">
    <source>
        <dbReference type="Proteomes" id="UP000182235"/>
    </source>
</evidence>
<protein>
    <recommendedName>
        <fullName evidence="3">C2H2-type domain-containing protein</fullName>
    </recommendedName>
</protein>